<feature type="compositionally biased region" description="Pro residues" evidence="1">
    <location>
        <begin position="253"/>
        <end position="269"/>
    </location>
</feature>
<feature type="compositionally biased region" description="Acidic residues" evidence="1">
    <location>
        <begin position="61"/>
        <end position="82"/>
    </location>
</feature>
<feature type="region of interest" description="Disordered" evidence="1">
    <location>
        <begin position="222"/>
        <end position="282"/>
    </location>
</feature>
<feature type="compositionally biased region" description="Basic residues" evidence="1">
    <location>
        <begin position="338"/>
        <end position="351"/>
    </location>
</feature>
<accession>A0A5B7JC95</accession>
<feature type="compositionally biased region" description="Basic and acidic residues" evidence="1">
    <location>
        <begin position="113"/>
        <end position="127"/>
    </location>
</feature>
<dbReference type="Proteomes" id="UP000324222">
    <property type="component" value="Unassembled WGS sequence"/>
</dbReference>
<feature type="compositionally biased region" description="Polar residues" evidence="1">
    <location>
        <begin position="222"/>
        <end position="233"/>
    </location>
</feature>
<protein>
    <submittedName>
        <fullName evidence="3">Uncharacterized protein</fullName>
    </submittedName>
</protein>
<evidence type="ECO:0000313" key="4">
    <source>
        <dbReference type="Proteomes" id="UP000324222"/>
    </source>
</evidence>
<feature type="compositionally biased region" description="Basic and acidic residues" evidence="1">
    <location>
        <begin position="141"/>
        <end position="162"/>
    </location>
</feature>
<name>A0A5B7JC95_PORTR</name>
<organism evidence="3 4">
    <name type="scientific">Portunus trituberculatus</name>
    <name type="common">Swimming crab</name>
    <name type="synonym">Neptunus trituberculatus</name>
    <dbReference type="NCBI Taxonomy" id="210409"/>
    <lineage>
        <taxon>Eukaryota</taxon>
        <taxon>Metazoa</taxon>
        <taxon>Ecdysozoa</taxon>
        <taxon>Arthropoda</taxon>
        <taxon>Crustacea</taxon>
        <taxon>Multicrustacea</taxon>
        <taxon>Malacostraca</taxon>
        <taxon>Eumalacostraca</taxon>
        <taxon>Eucarida</taxon>
        <taxon>Decapoda</taxon>
        <taxon>Pleocyemata</taxon>
        <taxon>Brachyura</taxon>
        <taxon>Eubrachyura</taxon>
        <taxon>Portunoidea</taxon>
        <taxon>Portunidae</taxon>
        <taxon>Portuninae</taxon>
        <taxon>Portunus</taxon>
    </lineage>
</organism>
<feature type="compositionally biased region" description="Acidic residues" evidence="1">
    <location>
        <begin position="163"/>
        <end position="172"/>
    </location>
</feature>
<dbReference type="EMBL" id="VSRR010091690">
    <property type="protein sequence ID" value="MPC92559.1"/>
    <property type="molecule type" value="Genomic_DNA"/>
</dbReference>
<reference evidence="3 4" key="1">
    <citation type="submission" date="2019-05" db="EMBL/GenBank/DDBJ databases">
        <title>Another draft genome of Portunus trituberculatus and its Hox gene families provides insights of decapod evolution.</title>
        <authorList>
            <person name="Jeong J.-H."/>
            <person name="Song I."/>
            <person name="Kim S."/>
            <person name="Choi T."/>
            <person name="Kim D."/>
            <person name="Ryu S."/>
            <person name="Kim W."/>
        </authorList>
    </citation>
    <scope>NUCLEOTIDE SEQUENCE [LARGE SCALE GENOMIC DNA]</scope>
    <source>
        <tissue evidence="3">Muscle</tissue>
    </source>
</reference>
<evidence type="ECO:0000313" key="3">
    <source>
        <dbReference type="EMBL" id="MPC92559.1"/>
    </source>
</evidence>
<keyword evidence="4" id="KW-1185">Reference proteome</keyword>
<feature type="region of interest" description="Disordered" evidence="1">
    <location>
        <begin position="297"/>
        <end position="364"/>
    </location>
</feature>
<sequence length="364" mass="41514">MSIQCARQLVMWAVMVMAMVMVGTAEAKTLVEWMEDPEVDDYGNDNEGEIWNRGITKERNDNDDEVIDSDDDSGESYSDEYNEIMTYRDIDSDSEMSYSMQDNDDDSDPYSNTDKDNDGDKKEDDNSKTLNADTDDNSDINNHEKKMVGSSEIKEHDQKKEEQEEEMKEENEEDKKRLPLVFIETAYSLPNATHSSKPRFLGYHKYSLKRRIKVFMYTFTDTHTPTSKSSVTPETPLPLLPLPKNHVSQSPTIPIPRPGTLPPPPPPQLPLNHPLSLTPPLSTTKISEEFEPIKVTLSHADPQQPSLPIKTSTAQRKEAGKIHRRKKNVKTDKDDHKRKQTPRVLVKHRSKPSALIQPQNKGKL</sequence>
<keyword evidence="2" id="KW-0732">Signal</keyword>
<evidence type="ECO:0000256" key="2">
    <source>
        <dbReference type="SAM" id="SignalP"/>
    </source>
</evidence>
<feature type="region of interest" description="Disordered" evidence="1">
    <location>
        <begin position="38"/>
        <end position="176"/>
    </location>
</feature>
<feature type="compositionally biased region" description="Polar residues" evidence="1">
    <location>
        <begin position="301"/>
        <end position="314"/>
    </location>
</feature>
<dbReference type="AlphaFoldDB" id="A0A5B7JC95"/>
<evidence type="ECO:0000256" key="1">
    <source>
        <dbReference type="SAM" id="MobiDB-lite"/>
    </source>
</evidence>
<gene>
    <name evidence="3" type="ORF">E2C01_087654</name>
</gene>
<feature type="signal peptide" evidence="2">
    <location>
        <begin position="1"/>
        <end position="27"/>
    </location>
</feature>
<comment type="caution">
    <text evidence="3">The sequence shown here is derived from an EMBL/GenBank/DDBJ whole genome shotgun (WGS) entry which is preliminary data.</text>
</comment>
<feature type="chain" id="PRO_5022873940" evidence="2">
    <location>
        <begin position="28"/>
        <end position="364"/>
    </location>
</feature>
<feature type="compositionally biased region" description="Acidic residues" evidence="1">
    <location>
        <begin position="38"/>
        <end position="48"/>
    </location>
</feature>
<proteinExistence type="predicted"/>